<dbReference type="PANTHER" id="PTHR30146:SF109">
    <property type="entry name" value="HTH-TYPE TRANSCRIPTIONAL REGULATOR GALS"/>
    <property type="match status" value="1"/>
</dbReference>
<keyword evidence="6" id="KW-1185">Reference proteome</keyword>
<dbReference type="InterPro" id="IPR001761">
    <property type="entry name" value="Peripla_BP/Lac1_sug-bd_dom"/>
</dbReference>
<dbReference type="Proteomes" id="UP001199816">
    <property type="component" value="Unassembled WGS sequence"/>
</dbReference>
<dbReference type="Pfam" id="PF00532">
    <property type="entry name" value="Peripla_BP_1"/>
    <property type="match status" value="1"/>
</dbReference>
<dbReference type="PROSITE" id="PS50932">
    <property type="entry name" value="HTH_LACI_2"/>
    <property type="match status" value="1"/>
</dbReference>
<evidence type="ECO:0000256" key="1">
    <source>
        <dbReference type="ARBA" id="ARBA00023015"/>
    </source>
</evidence>
<reference evidence="5 6" key="1">
    <citation type="submission" date="2021-11" db="EMBL/GenBank/DDBJ databases">
        <title>Genomic of Niabella pedocola.</title>
        <authorList>
            <person name="Wu T."/>
        </authorList>
    </citation>
    <scope>NUCLEOTIDE SEQUENCE [LARGE SCALE GENOMIC DNA]</scope>
    <source>
        <strain evidence="5 6">JCM 31011</strain>
    </source>
</reference>
<evidence type="ECO:0000259" key="4">
    <source>
        <dbReference type="PROSITE" id="PS50932"/>
    </source>
</evidence>
<dbReference type="InterPro" id="IPR000843">
    <property type="entry name" value="HTH_LacI"/>
</dbReference>
<dbReference type="PANTHER" id="PTHR30146">
    <property type="entry name" value="LACI-RELATED TRANSCRIPTIONAL REPRESSOR"/>
    <property type="match status" value="1"/>
</dbReference>
<dbReference type="SUPFAM" id="SSF53822">
    <property type="entry name" value="Periplasmic binding protein-like I"/>
    <property type="match status" value="1"/>
</dbReference>
<dbReference type="Gene3D" id="3.40.50.2300">
    <property type="match status" value="2"/>
</dbReference>
<dbReference type="InterPro" id="IPR028082">
    <property type="entry name" value="Peripla_BP_I"/>
</dbReference>
<dbReference type="SMART" id="SM00354">
    <property type="entry name" value="HTH_LACI"/>
    <property type="match status" value="1"/>
</dbReference>
<name>A0ABS8PWD2_9BACT</name>
<sequence>MIKKRVSLKDIAQKVGVSTALVSYVLNGKEKEARVGEAAAKRIKKVAAEMNYQPNLIARGLKFGKTHTLGLIVADISNPFFAMLARIIELEAQKRGYTVLFGSSDEQLEKSQNLINTFLNRQVDGLIITPVAGSQAQIEELRNKGVPFVLMDRGFSEIETNAVVTDNHDAMYNAVKLLIRNGYKKPGIIAYDTTLTHMMDRIAGYKDALKDSGIKFNSKWMAKVPYGNYKEHVAAALDGFLDAKGRAVDALVFATNSISVQSLKVIHARGIKVPQDLGVISFDESDVFDFFYSSITYIKQNLQSISENAVQSLMQSIDSRSKKYTKITVPSVIIKGESSSRRTTRGL</sequence>
<evidence type="ECO:0000313" key="6">
    <source>
        <dbReference type="Proteomes" id="UP001199816"/>
    </source>
</evidence>
<evidence type="ECO:0000313" key="5">
    <source>
        <dbReference type="EMBL" id="MCD2425386.1"/>
    </source>
</evidence>
<gene>
    <name evidence="5" type="ORF">LQ567_21560</name>
</gene>
<keyword evidence="3" id="KW-0804">Transcription</keyword>
<dbReference type="Pfam" id="PF00356">
    <property type="entry name" value="LacI"/>
    <property type="match status" value="1"/>
</dbReference>
<dbReference type="EMBL" id="JAJNEC010000007">
    <property type="protein sequence ID" value="MCD2425386.1"/>
    <property type="molecule type" value="Genomic_DNA"/>
</dbReference>
<comment type="caution">
    <text evidence="5">The sequence shown here is derived from an EMBL/GenBank/DDBJ whole genome shotgun (WGS) entry which is preliminary data.</text>
</comment>
<keyword evidence="1" id="KW-0805">Transcription regulation</keyword>
<dbReference type="CDD" id="cd19977">
    <property type="entry name" value="PBP1_EndR-like"/>
    <property type="match status" value="1"/>
</dbReference>
<accession>A0ABS8PWD2</accession>
<dbReference type="Gene3D" id="1.10.260.40">
    <property type="entry name" value="lambda repressor-like DNA-binding domains"/>
    <property type="match status" value="1"/>
</dbReference>
<dbReference type="InterPro" id="IPR010982">
    <property type="entry name" value="Lambda_DNA-bd_dom_sf"/>
</dbReference>
<keyword evidence="2" id="KW-0238">DNA-binding</keyword>
<dbReference type="SUPFAM" id="SSF47413">
    <property type="entry name" value="lambda repressor-like DNA-binding domains"/>
    <property type="match status" value="1"/>
</dbReference>
<evidence type="ECO:0000256" key="3">
    <source>
        <dbReference type="ARBA" id="ARBA00023163"/>
    </source>
</evidence>
<evidence type="ECO:0000256" key="2">
    <source>
        <dbReference type="ARBA" id="ARBA00023125"/>
    </source>
</evidence>
<dbReference type="CDD" id="cd01392">
    <property type="entry name" value="HTH_LacI"/>
    <property type="match status" value="1"/>
</dbReference>
<feature type="domain" description="HTH lacI-type" evidence="4">
    <location>
        <begin position="6"/>
        <end position="63"/>
    </location>
</feature>
<proteinExistence type="predicted"/>
<dbReference type="RefSeq" id="WP_231007865.1">
    <property type="nucleotide sequence ID" value="NZ_JAJNEC010000007.1"/>
</dbReference>
<organism evidence="5 6">
    <name type="scientific">Niabella pedocola</name>
    <dbReference type="NCBI Taxonomy" id="1752077"/>
    <lineage>
        <taxon>Bacteria</taxon>
        <taxon>Pseudomonadati</taxon>
        <taxon>Bacteroidota</taxon>
        <taxon>Chitinophagia</taxon>
        <taxon>Chitinophagales</taxon>
        <taxon>Chitinophagaceae</taxon>
        <taxon>Niabella</taxon>
    </lineage>
</organism>
<protein>
    <submittedName>
        <fullName evidence="5">Substrate-binding domain-containing protein</fullName>
    </submittedName>
</protein>